<proteinExistence type="predicted"/>
<dbReference type="STRING" id="64702.SAMN05443377_101159"/>
<dbReference type="SUPFAM" id="SSF55729">
    <property type="entry name" value="Acyl-CoA N-acyltransferases (Nat)"/>
    <property type="match status" value="1"/>
</dbReference>
<dbReference type="GO" id="GO:0016747">
    <property type="term" value="F:acyltransferase activity, transferring groups other than amino-acyl groups"/>
    <property type="evidence" value="ECO:0007669"/>
    <property type="project" value="InterPro"/>
</dbReference>
<dbReference type="PIRSF" id="PIRSF021603">
    <property type="entry name" value="UCP21603_acetyltransf"/>
    <property type="match status" value="1"/>
</dbReference>
<evidence type="ECO:0000313" key="3">
    <source>
        <dbReference type="Proteomes" id="UP000198815"/>
    </source>
</evidence>
<evidence type="ECO:0000313" key="2">
    <source>
        <dbReference type="EMBL" id="SER49613.1"/>
    </source>
</evidence>
<dbReference type="InterPro" id="IPR000182">
    <property type="entry name" value="GNAT_dom"/>
</dbReference>
<sequence length="280" mass="30763">MSGRVRALSQRDLASARAVLDGHPVRNVFVSSRLDIGGLNPAALGCKVYGFERDGELVALCYAGSNIVPIGDDEEALDGFAGRFGPHRFSQSIMGAADAVMGLHRRLVARWGAEWSAVRELRAHQPLMVIEGQSPLAPDLRVQPARMEFFDAYFHAAVRMHTEEVGVSPLDPSHGYESFVMGLIRSGRAFAGYNEDSGRVWFKADIGCAHGRVCQIQGVWIDPELRGRGLSAPAMAQVVRLCRGTFPVVSLYVNDFNTRARRLYEHVGFSTVDELATILY</sequence>
<reference evidence="2 3" key="1">
    <citation type="submission" date="2016-10" db="EMBL/GenBank/DDBJ databases">
        <authorList>
            <person name="de Groot N.N."/>
        </authorList>
    </citation>
    <scope>NUCLEOTIDE SEQUENCE [LARGE SCALE GENOMIC DNA]</scope>
    <source>
        <strain evidence="2 3">DSM 16859</strain>
    </source>
</reference>
<dbReference type="Gene3D" id="3.40.630.30">
    <property type="match status" value="1"/>
</dbReference>
<protein>
    <recommendedName>
        <fullName evidence="1">N-acetyltransferase domain-containing protein</fullName>
    </recommendedName>
</protein>
<dbReference type="InterPro" id="IPR016181">
    <property type="entry name" value="Acyl_CoA_acyltransferase"/>
</dbReference>
<name>A0A1H9PPY2_9ACTN</name>
<dbReference type="AlphaFoldDB" id="A0A1H9PPY2"/>
<dbReference type="Pfam" id="PF13312">
    <property type="entry name" value="DUF4081"/>
    <property type="match status" value="1"/>
</dbReference>
<dbReference type="OrthoDB" id="5241264at2"/>
<accession>A0A1H9PPY2</accession>
<dbReference type="Proteomes" id="UP000198815">
    <property type="component" value="Unassembled WGS sequence"/>
</dbReference>
<dbReference type="InterPro" id="IPR016794">
    <property type="entry name" value="UCP21603_acetyltransf"/>
</dbReference>
<organism evidence="2 3">
    <name type="scientific">Propionibacterium cyclohexanicum</name>
    <dbReference type="NCBI Taxonomy" id="64702"/>
    <lineage>
        <taxon>Bacteria</taxon>
        <taxon>Bacillati</taxon>
        <taxon>Actinomycetota</taxon>
        <taxon>Actinomycetes</taxon>
        <taxon>Propionibacteriales</taxon>
        <taxon>Propionibacteriaceae</taxon>
        <taxon>Propionibacterium</taxon>
    </lineage>
</organism>
<gene>
    <name evidence="2" type="ORF">SAMN05443377_101159</name>
</gene>
<keyword evidence="3" id="KW-1185">Reference proteome</keyword>
<dbReference type="Pfam" id="PF00583">
    <property type="entry name" value="Acetyltransf_1"/>
    <property type="match status" value="1"/>
</dbReference>
<dbReference type="EMBL" id="FOGZ01000001">
    <property type="protein sequence ID" value="SER49613.1"/>
    <property type="molecule type" value="Genomic_DNA"/>
</dbReference>
<evidence type="ECO:0000259" key="1">
    <source>
        <dbReference type="PROSITE" id="PS51186"/>
    </source>
</evidence>
<dbReference type="PROSITE" id="PS51186">
    <property type="entry name" value="GNAT"/>
    <property type="match status" value="1"/>
</dbReference>
<dbReference type="InterPro" id="IPR025289">
    <property type="entry name" value="DUF4081"/>
</dbReference>
<feature type="domain" description="N-acetyltransferase" evidence="1">
    <location>
        <begin position="140"/>
        <end position="280"/>
    </location>
</feature>